<dbReference type="VEuPathDB" id="TrichDB:TVAG_014080"/>
<dbReference type="VEuPathDB" id="TrichDB:TVAGG3_0986190"/>
<dbReference type="GO" id="GO:0000124">
    <property type="term" value="C:SAGA complex"/>
    <property type="evidence" value="ECO:0007669"/>
    <property type="project" value="InterPro"/>
</dbReference>
<dbReference type="Proteomes" id="UP000001542">
    <property type="component" value="Unassembled WGS sequence"/>
</dbReference>
<dbReference type="PROSITE" id="PS51518">
    <property type="entry name" value="SGF29_C"/>
    <property type="match status" value="1"/>
</dbReference>
<reference evidence="2" key="1">
    <citation type="submission" date="2006-10" db="EMBL/GenBank/DDBJ databases">
        <authorList>
            <person name="Amadeo P."/>
            <person name="Zhao Q."/>
            <person name="Wortman J."/>
            <person name="Fraser-Liggett C."/>
            <person name="Carlton J."/>
        </authorList>
    </citation>
    <scope>NUCLEOTIDE SEQUENCE</scope>
    <source>
        <strain evidence="2">G3</strain>
    </source>
</reference>
<protein>
    <recommendedName>
        <fullName evidence="1">SGF29 C-terminal domain-containing protein</fullName>
    </recommendedName>
</protein>
<proteinExistence type="predicted"/>
<gene>
    <name evidence="2" type="ORF">TVAG_014080</name>
</gene>
<sequence length="264" mass="30175">MSSNLMTKLKETINYVTTLNQLVTQIKQIETDFYQNPGQGIAKECETYQGIIGQTYDKSIDSVNTTINAIEQILEQRSKSGSRVETSMPTREELDGLLLNLFHGKPKTRHAPIPNYCGCYAYRSRTPSQNQFVCANINRQFLLMMVYKYENDTVYVIDPYTNSSNTDVIELKSDQWTPLPTIIPEKPIARWEHAKNAKVLALMPAEGSRTFFPATVIARPYDIVSDGNPDQIRGYQLDFGDDDPRIIPEQFVVNFPENWKSLME</sequence>
<dbReference type="AlphaFoldDB" id="A2DDG2"/>
<dbReference type="EMBL" id="DS113189">
    <property type="protein sequence ID" value="EAY21641.1"/>
    <property type="molecule type" value="Genomic_DNA"/>
</dbReference>
<dbReference type="PANTHER" id="PTHR21539:SF0">
    <property type="entry name" value="SAGA-ASSOCIATED FACTOR 29"/>
    <property type="match status" value="1"/>
</dbReference>
<feature type="domain" description="SGF29 C-terminal" evidence="1">
    <location>
        <begin position="120"/>
        <end position="261"/>
    </location>
</feature>
<dbReference type="Gene3D" id="2.30.30.140">
    <property type="match status" value="1"/>
</dbReference>
<dbReference type="SMR" id="A2DDG2"/>
<name>A2DDG2_TRIV3</name>
<keyword evidence="3" id="KW-1185">Reference proteome</keyword>
<dbReference type="PANTHER" id="PTHR21539">
    <property type="entry name" value="SAGA-ASSOCIATED FACTOR 29"/>
    <property type="match status" value="1"/>
</dbReference>
<evidence type="ECO:0000313" key="2">
    <source>
        <dbReference type="EMBL" id="EAY21641.1"/>
    </source>
</evidence>
<accession>A2DDG2</accession>
<dbReference type="OrthoDB" id="10483068at2759"/>
<dbReference type="InterPro" id="IPR010750">
    <property type="entry name" value="SGF29_tudor-like_dom"/>
</dbReference>
<dbReference type="KEGG" id="tva:5467193"/>
<evidence type="ECO:0000259" key="1">
    <source>
        <dbReference type="PROSITE" id="PS51518"/>
    </source>
</evidence>
<dbReference type="RefSeq" id="XP_001582627.1">
    <property type="nucleotide sequence ID" value="XM_001582577.1"/>
</dbReference>
<reference evidence="2" key="2">
    <citation type="journal article" date="2007" name="Science">
        <title>Draft genome sequence of the sexually transmitted pathogen Trichomonas vaginalis.</title>
        <authorList>
            <person name="Carlton J.M."/>
            <person name="Hirt R.P."/>
            <person name="Silva J.C."/>
            <person name="Delcher A.L."/>
            <person name="Schatz M."/>
            <person name="Zhao Q."/>
            <person name="Wortman J.R."/>
            <person name="Bidwell S.L."/>
            <person name="Alsmark U.C.M."/>
            <person name="Besteiro S."/>
            <person name="Sicheritz-Ponten T."/>
            <person name="Noel C.J."/>
            <person name="Dacks J.B."/>
            <person name="Foster P.G."/>
            <person name="Simillion C."/>
            <person name="Van de Peer Y."/>
            <person name="Miranda-Saavedra D."/>
            <person name="Barton G.J."/>
            <person name="Westrop G.D."/>
            <person name="Mueller S."/>
            <person name="Dessi D."/>
            <person name="Fiori P.L."/>
            <person name="Ren Q."/>
            <person name="Paulsen I."/>
            <person name="Zhang H."/>
            <person name="Bastida-Corcuera F.D."/>
            <person name="Simoes-Barbosa A."/>
            <person name="Brown M.T."/>
            <person name="Hayes R.D."/>
            <person name="Mukherjee M."/>
            <person name="Okumura C.Y."/>
            <person name="Schneider R."/>
            <person name="Smith A.J."/>
            <person name="Vanacova S."/>
            <person name="Villalvazo M."/>
            <person name="Haas B.J."/>
            <person name="Pertea M."/>
            <person name="Feldblyum T.V."/>
            <person name="Utterback T.R."/>
            <person name="Shu C.L."/>
            <person name="Osoegawa K."/>
            <person name="de Jong P.J."/>
            <person name="Hrdy I."/>
            <person name="Horvathova L."/>
            <person name="Zubacova Z."/>
            <person name="Dolezal P."/>
            <person name="Malik S.B."/>
            <person name="Logsdon J.M. Jr."/>
            <person name="Henze K."/>
            <person name="Gupta A."/>
            <person name="Wang C.C."/>
            <person name="Dunne R.L."/>
            <person name="Upcroft J.A."/>
            <person name="Upcroft P."/>
            <person name="White O."/>
            <person name="Salzberg S.L."/>
            <person name="Tang P."/>
            <person name="Chiu C.-H."/>
            <person name="Lee Y.-S."/>
            <person name="Embley T.M."/>
            <person name="Coombs G.H."/>
            <person name="Mottram J.C."/>
            <person name="Tachezy J."/>
            <person name="Fraser-Liggett C.M."/>
            <person name="Johnson P.J."/>
        </authorList>
    </citation>
    <scope>NUCLEOTIDE SEQUENCE [LARGE SCALE GENOMIC DNA]</scope>
    <source>
        <strain evidence="2">G3</strain>
    </source>
</reference>
<dbReference type="InterPro" id="IPR037802">
    <property type="entry name" value="SGF29"/>
</dbReference>
<evidence type="ECO:0000313" key="3">
    <source>
        <dbReference type="Proteomes" id="UP000001542"/>
    </source>
</evidence>
<organism evidence="2 3">
    <name type="scientific">Trichomonas vaginalis (strain ATCC PRA-98 / G3)</name>
    <dbReference type="NCBI Taxonomy" id="412133"/>
    <lineage>
        <taxon>Eukaryota</taxon>
        <taxon>Metamonada</taxon>
        <taxon>Parabasalia</taxon>
        <taxon>Trichomonadida</taxon>
        <taxon>Trichomonadidae</taxon>
        <taxon>Trichomonas</taxon>
    </lineage>
</organism>
<dbReference type="InParanoid" id="A2DDG2"/>